<reference evidence="2 3" key="1">
    <citation type="journal article" date="2018" name="Nat. Ecol. Evol.">
        <title>Shark genomes provide insights into elasmobranch evolution and the origin of vertebrates.</title>
        <authorList>
            <person name="Hara Y"/>
            <person name="Yamaguchi K"/>
            <person name="Onimaru K"/>
            <person name="Kadota M"/>
            <person name="Koyanagi M"/>
            <person name="Keeley SD"/>
            <person name="Tatsumi K"/>
            <person name="Tanaka K"/>
            <person name="Motone F"/>
            <person name="Kageyama Y"/>
            <person name="Nozu R"/>
            <person name="Adachi N"/>
            <person name="Nishimura O"/>
            <person name="Nakagawa R"/>
            <person name="Tanegashima C"/>
            <person name="Kiyatake I"/>
            <person name="Matsumoto R"/>
            <person name="Murakumo K"/>
            <person name="Nishida K"/>
            <person name="Terakita A"/>
            <person name="Kuratani S"/>
            <person name="Sato K"/>
            <person name="Hyodo S Kuraku.S."/>
        </authorList>
    </citation>
    <scope>NUCLEOTIDE SEQUENCE [LARGE SCALE GENOMIC DNA]</scope>
</reference>
<keyword evidence="1" id="KW-0175">Coiled coil</keyword>
<evidence type="ECO:0000313" key="3">
    <source>
        <dbReference type="Proteomes" id="UP000287033"/>
    </source>
</evidence>
<sequence>MSLQYDQAFVIRFEMSGSKQESRGTIPHTNSLSKSQVRKLLQKYKSERDEATRRGEISRDKLRAIEAAARARIQELREKVNSLNSENKSLNKRISQLQPELRIDANPRLRSKLTREVLKELKERAERCKNLLQENARLNQQTERLAADLVQAEHVRKLLEDRLQEAQSQLKGLASEHDRVLKLCEEGKAERGRALRMNRLLRESLLQKQQTLDKCIQTTASIPIYRRLPKRIPTLLPEASARQPELHQQAGKMRQKFVDRVSVIPKENRSNTSAKPSTN</sequence>
<dbReference type="OrthoDB" id="8750280at2759"/>
<organism evidence="2 3">
    <name type="scientific">Chiloscyllium punctatum</name>
    <name type="common">Brownbanded bambooshark</name>
    <name type="synonym">Hemiscyllium punctatum</name>
    <dbReference type="NCBI Taxonomy" id="137246"/>
    <lineage>
        <taxon>Eukaryota</taxon>
        <taxon>Metazoa</taxon>
        <taxon>Chordata</taxon>
        <taxon>Craniata</taxon>
        <taxon>Vertebrata</taxon>
        <taxon>Chondrichthyes</taxon>
        <taxon>Elasmobranchii</taxon>
        <taxon>Galeomorphii</taxon>
        <taxon>Galeoidea</taxon>
        <taxon>Orectolobiformes</taxon>
        <taxon>Hemiscylliidae</taxon>
        <taxon>Chiloscyllium</taxon>
    </lineage>
</organism>
<evidence type="ECO:0000313" key="2">
    <source>
        <dbReference type="EMBL" id="GCC33101.1"/>
    </source>
</evidence>
<dbReference type="OMA" id="VQTDMSI"/>
<evidence type="ECO:0008006" key="4">
    <source>
        <dbReference type="Google" id="ProtNLM"/>
    </source>
</evidence>
<comment type="caution">
    <text evidence="2">The sequence shown here is derived from an EMBL/GenBank/DDBJ whole genome shotgun (WGS) entry which is preliminary data.</text>
</comment>
<feature type="coiled-coil region" evidence="1">
    <location>
        <begin position="34"/>
        <end position="183"/>
    </location>
</feature>
<dbReference type="EMBL" id="BEZZ01000485">
    <property type="protein sequence ID" value="GCC33101.1"/>
    <property type="molecule type" value="Genomic_DNA"/>
</dbReference>
<dbReference type="Gene3D" id="1.20.5.170">
    <property type="match status" value="1"/>
</dbReference>
<name>A0A401SRT0_CHIPU</name>
<accession>A0A401SRT0</accession>
<keyword evidence="3" id="KW-1185">Reference proteome</keyword>
<dbReference type="AlphaFoldDB" id="A0A401SRT0"/>
<dbReference type="STRING" id="137246.A0A401SRT0"/>
<dbReference type="Proteomes" id="UP000287033">
    <property type="component" value="Unassembled WGS sequence"/>
</dbReference>
<evidence type="ECO:0000256" key="1">
    <source>
        <dbReference type="SAM" id="Coils"/>
    </source>
</evidence>
<proteinExistence type="predicted"/>
<gene>
    <name evidence="2" type="ORF">chiPu_0011568</name>
</gene>
<protein>
    <recommendedName>
        <fullName evidence="4">Lebercilin domain-containing protein</fullName>
    </recommendedName>
</protein>